<evidence type="ECO:0000313" key="2">
    <source>
        <dbReference type="EMBL" id="KAK7342443.1"/>
    </source>
</evidence>
<organism evidence="1 3">
    <name type="scientific">Phaseolus coccineus</name>
    <name type="common">Scarlet runner bean</name>
    <name type="synonym">Phaseolus multiflorus</name>
    <dbReference type="NCBI Taxonomy" id="3886"/>
    <lineage>
        <taxon>Eukaryota</taxon>
        <taxon>Viridiplantae</taxon>
        <taxon>Streptophyta</taxon>
        <taxon>Embryophyta</taxon>
        <taxon>Tracheophyta</taxon>
        <taxon>Spermatophyta</taxon>
        <taxon>Magnoliopsida</taxon>
        <taxon>eudicotyledons</taxon>
        <taxon>Gunneridae</taxon>
        <taxon>Pentapetalae</taxon>
        <taxon>rosids</taxon>
        <taxon>fabids</taxon>
        <taxon>Fabales</taxon>
        <taxon>Fabaceae</taxon>
        <taxon>Papilionoideae</taxon>
        <taxon>50 kb inversion clade</taxon>
        <taxon>NPAAA clade</taxon>
        <taxon>indigoferoid/millettioid clade</taxon>
        <taxon>Phaseoleae</taxon>
        <taxon>Phaseolus</taxon>
    </lineage>
</organism>
<dbReference type="EMBL" id="JAYMYR010000009">
    <property type="protein sequence ID" value="KAK7342443.1"/>
    <property type="molecule type" value="Genomic_DNA"/>
</dbReference>
<evidence type="ECO:0000313" key="3">
    <source>
        <dbReference type="Proteomes" id="UP001374584"/>
    </source>
</evidence>
<dbReference type="Proteomes" id="UP001374584">
    <property type="component" value="Unassembled WGS sequence"/>
</dbReference>
<dbReference type="EMBL" id="JAYMYR010000009">
    <property type="protein sequence ID" value="KAK7342442.1"/>
    <property type="molecule type" value="Genomic_DNA"/>
</dbReference>
<accession>A0AAN9LZ46</accession>
<proteinExistence type="predicted"/>
<comment type="caution">
    <text evidence="1">The sequence shown here is derived from an EMBL/GenBank/DDBJ whole genome shotgun (WGS) entry which is preliminary data.</text>
</comment>
<reference evidence="1 3" key="1">
    <citation type="submission" date="2024-01" db="EMBL/GenBank/DDBJ databases">
        <title>The genomes of 5 underutilized Papilionoideae crops provide insights into root nodulation and disease resistanc.</title>
        <authorList>
            <person name="Jiang F."/>
        </authorList>
    </citation>
    <scope>NUCLEOTIDE SEQUENCE [LARGE SCALE GENOMIC DNA]</scope>
    <source>
        <strain evidence="1">JINMINGXINNONG_FW02</strain>
        <tissue evidence="1">Leaves</tissue>
    </source>
</reference>
<dbReference type="AlphaFoldDB" id="A0AAN9LZ46"/>
<sequence>MEVFNTATIISNLGNKENVPPFCNSNVNKDKGKTPVPHIQSISFKNKKRSRRKPKRLPLADVTNLFNNSATDVFNLSHHHHQQIGFSVIPKRTPCSTKTFRMRFR</sequence>
<evidence type="ECO:0000313" key="1">
    <source>
        <dbReference type="EMBL" id="KAK7342442.1"/>
    </source>
</evidence>
<keyword evidence="3" id="KW-1185">Reference proteome</keyword>
<name>A0AAN9LZ46_PHACN</name>
<gene>
    <name evidence="1" type="ORF">VNO80_25394</name>
    <name evidence="2" type="ORF">VNO80_25395</name>
</gene>
<protein>
    <submittedName>
        <fullName evidence="1">Uncharacterized protein</fullName>
    </submittedName>
</protein>